<feature type="domain" description="Glycosyl hydrolase family 30 beta sandwich" evidence="6">
    <location>
        <begin position="399"/>
        <end position="460"/>
    </location>
</feature>
<dbReference type="InterPro" id="IPR001139">
    <property type="entry name" value="Glyco_hydro_30"/>
</dbReference>
<dbReference type="InterPro" id="IPR013780">
    <property type="entry name" value="Glyco_hydro_b"/>
</dbReference>
<dbReference type="Pfam" id="PF17189">
    <property type="entry name" value="Glyco_hydro_30C"/>
    <property type="match status" value="1"/>
</dbReference>
<name>A0ABQ1EK72_9BACL</name>
<gene>
    <name evidence="7" type="ORF">GCM10008018_21210</name>
</gene>
<evidence type="ECO:0000259" key="5">
    <source>
        <dbReference type="Pfam" id="PF02055"/>
    </source>
</evidence>
<evidence type="ECO:0000313" key="8">
    <source>
        <dbReference type="Proteomes" id="UP000615455"/>
    </source>
</evidence>
<dbReference type="Pfam" id="PF02055">
    <property type="entry name" value="Glyco_hydro_30"/>
    <property type="match status" value="1"/>
</dbReference>
<dbReference type="PANTHER" id="PTHR11069">
    <property type="entry name" value="GLUCOSYLCERAMIDASE"/>
    <property type="match status" value="1"/>
</dbReference>
<dbReference type="EMBL" id="BMHE01000008">
    <property type="protein sequence ID" value="GFZ75774.1"/>
    <property type="molecule type" value="Genomic_DNA"/>
</dbReference>
<keyword evidence="3 4" id="KW-0378">Hydrolase</keyword>
<keyword evidence="8" id="KW-1185">Reference proteome</keyword>
<evidence type="ECO:0000256" key="2">
    <source>
        <dbReference type="ARBA" id="ARBA00022729"/>
    </source>
</evidence>
<evidence type="ECO:0000256" key="3">
    <source>
        <dbReference type="ARBA" id="ARBA00022801"/>
    </source>
</evidence>
<proteinExistence type="inferred from homology"/>
<comment type="caution">
    <text evidence="7">The sequence shown here is derived from an EMBL/GenBank/DDBJ whole genome shotgun (WGS) entry which is preliminary data.</text>
</comment>
<keyword evidence="4" id="KW-0326">Glycosidase</keyword>
<evidence type="ECO:0000313" key="7">
    <source>
        <dbReference type="EMBL" id="GFZ75774.1"/>
    </source>
</evidence>
<feature type="domain" description="Glycosyl hydrolase family 30 TIM-barrel" evidence="5">
    <location>
        <begin position="69"/>
        <end position="396"/>
    </location>
</feature>
<dbReference type="InterPro" id="IPR033452">
    <property type="entry name" value="GH30_C"/>
</dbReference>
<sequence length="465" mass="53319">MTPIQKKQEHKEAEVWWSSEKNPRDRSWFYQSFPIHHTLEARVNLTITSPSPIDIPTITVFPEISFQEIVGMGTSVEESTVYNLSQMSEAKQDEIYAWLLDSSNGVGFNFMRITLGTSDFTAQTFYSYNDLDEGETDFPLAGFSIQKDIDLGIVKTLKRMLEIAPDMQIFASPWSPPAWMKTSGSLKKGQLKEGQAYTDALAQYYRKAIQAYQEQGIELYAITLQNEPLLEIDYPSCYMSPERQRELAIALKKELDAYQLHTKIWIFDHNFSDGWMYVCPILNDEKGYEVTDGIAFHDYDGEPTLMSEIKGAYPGKTIHMTERSIWGVSAADRIAQYFRNWASSYNAWVTMLDSTIGSHQWVGIPDPTLIVQDANHRDEYWMTPEFFLTGQFSKFIQRGARRVESNYGSAATVTNVAFLNPDNTIVVVVINQTDEDQPFRIVAEREQIHAELPPKTVATFRWQRS</sequence>
<reference evidence="8" key="1">
    <citation type="journal article" date="2019" name="Int. J. Syst. Evol. Microbiol.">
        <title>The Global Catalogue of Microorganisms (GCM) 10K type strain sequencing project: providing services to taxonomists for standard genome sequencing and annotation.</title>
        <authorList>
            <consortium name="The Broad Institute Genomics Platform"/>
            <consortium name="The Broad Institute Genome Sequencing Center for Infectious Disease"/>
            <person name="Wu L."/>
            <person name="Ma J."/>
        </authorList>
    </citation>
    <scope>NUCLEOTIDE SEQUENCE [LARGE SCALE GENOMIC DNA]</scope>
    <source>
        <strain evidence="8">CGMCC 1.15043</strain>
    </source>
</reference>
<organism evidence="7 8">
    <name type="scientific">Paenibacillus marchantiophytorum</name>
    <dbReference type="NCBI Taxonomy" id="1619310"/>
    <lineage>
        <taxon>Bacteria</taxon>
        <taxon>Bacillati</taxon>
        <taxon>Bacillota</taxon>
        <taxon>Bacilli</taxon>
        <taxon>Bacillales</taxon>
        <taxon>Paenibacillaceae</taxon>
        <taxon>Paenibacillus</taxon>
    </lineage>
</organism>
<dbReference type="Gene3D" id="3.20.20.80">
    <property type="entry name" value="Glycosidases"/>
    <property type="match status" value="1"/>
</dbReference>
<dbReference type="SUPFAM" id="SSF51011">
    <property type="entry name" value="Glycosyl hydrolase domain"/>
    <property type="match status" value="1"/>
</dbReference>
<protein>
    <submittedName>
        <fullName evidence="7">Glucosylceramidase</fullName>
    </submittedName>
</protein>
<dbReference type="InterPro" id="IPR017853">
    <property type="entry name" value="GH"/>
</dbReference>
<evidence type="ECO:0000256" key="4">
    <source>
        <dbReference type="RuleBase" id="RU361188"/>
    </source>
</evidence>
<dbReference type="Gene3D" id="2.60.40.1180">
    <property type="entry name" value="Golgi alpha-mannosidase II"/>
    <property type="match status" value="1"/>
</dbReference>
<evidence type="ECO:0000256" key="1">
    <source>
        <dbReference type="ARBA" id="ARBA00005382"/>
    </source>
</evidence>
<accession>A0ABQ1EK72</accession>
<dbReference type="Proteomes" id="UP000615455">
    <property type="component" value="Unassembled WGS sequence"/>
</dbReference>
<dbReference type="SUPFAM" id="SSF51445">
    <property type="entry name" value="(Trans)glycosidases"/>
    <property type="match status" value="1"/>
</dbReference>
<comment type="similarity">
    <text evidence="1 4">Belongs to the glycosyl hydrolase 30 family.</text>
</comment>
<dbReference type="InterPro" id="IPR033453">
    <property type="entry name" value="Glyco_hydro_30_TIM-barrel"/>
</dbReference>
<evidence type="ECO:0000259" key="6">
    <source>
        <dbReference type="Pfam" id="PF17189"/>
    </source>
</evidence>
<dbReference type="PRINTS" id="PR00843">
    <property type="entry name" value="GLHYDRLASE30"/>
</dbReference>
<keyword evidence="2" id="KW-0732">Signal</keyword>
<dbReference type="PANTHER" id="PTHR11069:SF23">
    <property type="entry name" value="LYSOSOMAL ACID GLUCOSYLCERAMIDASE"/>
    <property type="match status" value="1"/>
</dbReference>
<dbReference type="RefSeq" id="WP_189011160.1">
    <property type="nucleotide sequence ID" value="NZ_BMHE01000008.1"/>
</dbReference>